<organism evidence="8 9">
    <name type="scientific">Puccinia coronata f. sp. avenae</name>
    <dbReference type="NCBI Taxonomy" id="200324"/>
    <lineage>
        <taxon>Eukaryota</taxon>
        <taxon>Fungi</taxon>
        <taxon>Dikarya</taxon>
        <taxon>Basidiomycota</taxon>
        <taxon>Pucciniomycotina</taxon>
        <taxon>Pucciniomycetes</taxon>
        <taxon>Pucciniales</taxon>
        <taxon>Pucciniaceae</taxon>
        <taxon>Puccinia</taxon>
    </lineage>
</organism>
<evidence type="ECO:0000256" key="3">
    <source>
        <dbReference type="ARBA" id="ARBA00023159"/>
    </source>
</evidence>
<feature type="domain" description="BHLH" evidence="7">
    <location>
        <begin position="104"/>
        <end position="156"/>
    </location>
</feature>
<evidence type="ECO:0000259" key="7">
    <source>
        <dbReference type="PROSITE" id="PS50888"/>
    </source>
</evidence>
<dbReference type="Proteomes" id="UP000235388">
    <property type="component" value="Unassembled WGS sequence"/>
</dbReference>
<evidence type="ECO:0000256" key="4">
    <source>
        <dbReference type="ARBA" id="ARBA00023163"/>
    </source>
</evidence>
<name>A0A2N5SST0_9BASI</name>
<dbReference type="FunFam" id="4.10.280.10:FF:000114">
    <property type="entry name" value="N-acetyl-gamma-glutamyl-phosphate partial"/>
    <property type="match status" value="1"/>
</dbReference>
<reference evidence="8 9" key="1">
    <citation type="submission" date="2017-11" db="EMBL/GenBank/DDBJ databases">
        <title>De novo assembly and phasing of dikaryotic genomes from two isolates of Puccinia coronata f. sp. avenae, the causal agent of oat crown rust.</title>
        <authorList>
            <person name="Miller M.E."/>
            <person name="Zhang Y."/>
            <person name="Omidvar V."/>
            <person name="Sperschneider J."/>
            <person name="Schwessinger B."/>
            <person name="Raley C."/>
            <person name="Palmer J.M."/>
            <person name="Garnica D."/>
            <person name="Upadhyaya N."/>
            <person name="Rathjen J."/>
            <person name="Taylor J.M."/>
            <person name="Park R.F."/>
            <person name="Dodds P.N."/>
            <person name="Hirsch C.D."/>
            <person name="Kianian S.F."/>
            <person name="Figueroa M."/>
        </authorList>
    </citation>
    <scope>NUCLEOTIDE SEQUENCE [LARGE SCALE GENOMIC DNA]</scope>
    <source>
        <strain evidence="8">12NC29</strain>
    </source>
</reference>
<feature type="region of interest" description="Disordered" evidence="6">
    <location>
        <begin position="1"/>
        <end position="109"/>
    </location>
</feature>
<keyword evidence="3" id="KW-0010">Activator</keyword>
<feature type="compositionally biased region" description="Polar residues" evidence="6">
    <location>
        <begin position="257"/>
        <end position="268"/>
    </location>
</feature>
<dbReference type="InterPro" id="IPR036638">
    <property type="entry name" value="HLH_DNA-bd_sf"/>
</dbReference>
<evidence type="ECO:0000313" key="9">
    <source>
        <dbReference type="Proteomes" id="UP000235388"/>
    </source>
</evidence>
<dbReference type="GO" id="GO:0090575">
    <property type="term" value="C:RNA polymerase II transcription regulator complex"/>
    <property type="evidence" value="ECO:0007669"/>
    <property type="project" value="TreeGrafter"/>
</dbReference>
<feature type="region of interest" description="Disordered" evidence="6">
    <location>
        <begin position="203"/>
        <end position="319"/>
    </location>
</feature>
<gene>
    <name evidence="8" type="ORF">PCANC_12994</name>
</gene>
<evidence type="ECO:0000256" key="1">
    <source>
        <dbReference type="ARBA" id="ARBA00023015"/>
    </source>
</evidence>
<dbReference type="PANTHER" id="PTHR10328">
    <property type="entry name" value="PROTEIN MAX MYC-ASSOCIATED FACTOR X"/>
    <property type="match status" value="1"/>
</dbReference>
<keyword evidence="4" id="KW-0804">Transcription</keyword>
<dbReference type="InterPro" id="IPR011598">
    <property type="entry name" value="bHLH_dom"/>
</dbReference>
<feature type="region of interest" description="Disordered" evidence="6">
    <location>
        <begin position="340"/>
        <end position="385"/>
    </location>
</feature>
<dbReference type="SMART" id="SM00353">
    <property type="entry name" value="HLH"/>
    <property type="match status" value="1"/>
</dbReference>
<dbReference type="GO" id="GO:0003677">
    <property type="term" value="F:DNA binding"/>
    <property type="evidence" value="ECO:0007669"/>
    <property type="project" value="UniProtKB-KW"/>
</dbReference>
<dbReference type="Pfam" id="PF00010">
    <property type="entry name" value="HLH"/>
    <property type="match status" value="1"/>
</dbReference>
<dbReference type="PROSITE" id="PS50888">
    <property type="entry name" value="BHLH"/>
    <property type="match status" value="1"/>
</dbReference>
<proteinExistence type="predicted"/>
<accession>A0A2N5SST0</accession>
<feature type="compositionally biased region" description="Polar residues" evidence="6">
    <location>
        <begin position="211"/>
        <end position="249"/>
    </location>
</feature>
<dbReference type="GO" id="GO:0046983">
    <property type="term" value="F:protein dimerization activity"/>
    <property type="evidence" value="ECO:0007669"/>
    <property type="project" value="InterPro"/>
</dbReference>
<keyword evidence="9" id="KW-1185">Reference proteome</keyword>
<dbReference type="PANTHER" id="PTHR10328:SF3">
    <property type="entry name" value="PROTEIN MAX"/>
    <property type="match status" value="1"/>
</dbReference>
<feature type="compositionally biased region" description="Basic and acidic residues" evidence="6">
    <location>
        <begin position="300"/>
        <end position="309"/>
    </location>
</feature>
<feature type="compositionally biased region" description="Polar residues" evidence="6">
    <location>
        <begin position="1"/>
        <end position="29"/>
    </location>
</feature>
<protein>
    <recommendedName>
        <fullName evidence="7">BHLH domain-containing protein</fullName>
    </recommendedName>
</protein>
<keyword evidence="2" id="KW-0238">DNA-binding</keyword>
<dbReference type="STRING" id="200324.A0A2N5SST0"/>
<dbReference type="OrthoDB" id="2501368at2759"/>
<dbReference type="Gene3D" id="4.10.280.10">
    <property type="entry name" value="Helix-loop-helix DNA-binding domain"/>
    <property type="match status" value="1"/>
</dbReference>
<dbReference type="GO" id="GO:0045944">
    <property type="term" value="P:positive regulation of transcription by RNA polymerase II"/>
    <property type="evidence" value="ECO:0007669"/>
    <property type="project" value="TreeGrafter"/>
</dbReference>
<evidence type="ECO:0000313" key="8">
    <source>
        <dbReference type="EMBL" id="PLW16302.1"/>
    </source>
</evidence>
<sequence length="515" mass="54994">MSAYNGFSNFTTNQPASAPSTSENSSGCSSPPCYRLGDSLPLPLTDNPQQPNGLADDEDIGDDDVLDGYLQSNPADAKARSSFHPYARSESKHPGSKLKATTAERRATHNAIERARRESLNGRFLELARALPTMQSVKRPSKSVIVNKSLEWICESQAREYELVRENDFLRNQVNELRAQLQMEPLPHTRLLMPQGQQVSYGLPGVHPSGTPASENNRNFASSATYTLPPQHPVVTQRSNSFGSKQQAAVSGPNPAEGQSSPTSQGAMSHQPAAGPFPVPHPQGAQSYLPPRNVYESGEGSERKLEEAKLPGSQSYRTTNAADEKVSSIYLPGLSIQADSGSPFRSLSEPEGPLSTAVSSPNRLRYFSSSGSSDGSDKSQSGADYPNAVGLFGAVPKPLLPGSMEQLNPGGTTGPVVEMSATGNPVVPAEVPLPIEPFDAHLTHAQSSPSAALPGFVPTTYPDQMHQDLFASVQSLPRHSLMHGSMIPSHAPFSQLGSHDMSPNGFPIGAPWVWG</sequence>
<keyword evidence="1" id="KW-0805">Transcription regulation</keyword>
<dbReference type="EMBL" id="PGCJ01000874">
    <property type="protein sequence ID" value="PLW16302.1"/>
    <property type="molecule type" value="Genomic_DNA"/>
</dbReference>
<comment type="caution">
    <text evidence="8">The sequence shown here is derived from an EMBL/GenBank/DDBJ whole genome shotgun (WGS) entry which is preliminary data.</text>
</comment>
<dbReference type="AlphaFoldDB" id="A0A2N5SST0"/>
<feature type="compositionally biased region" description="Low complexity" evidence="6">
    <location>
        <begin position="368"/>
        <end position="384"/>
    </location>
</feature>
<keyword evidence="5" id="KW-0539">Nucleus</keyword>
<evidence type="ECO:0000256" key="5">
    <source>
        <dbReference type="ARBA" id="ARBA00023242"/>
    </source>
</evidence>
<evidence type="ECO:0000256" key="6">
    <source>
        <dbReference type="SAM" id="MobiDB-lite"/>
    </source>
</evidence>
<feature type="compositionally biased region" description="Acidic residues" evidence="6">
    <location>
        <begin position="55"/>
        <end position="66"/>
    </location>
</feature>
<evidence type="ECO:0000256" key="2">
    <source>
        <dbReference type="ARBA" id="ARBA00023125"/>
    </source>
</evidence>
<dbReference type="GO" id="GO:0003700">
    <property type="term" value="F:DNA-binding transcription factor activity"/>
    <property type="evidence" value="ECO:0007669"/>
    <property type="project" value="TreeGrafter"/>
</dbReference>
<dbReference type="SUPFAM" id="SSF47459">
    <property type="entry name" value="HLH, helix-loop-helix DNA-binding domain"/>
    <property type="match status" value="1"/>
</dbReference>